<proteinExistence type="predicted"/>
<organism evidence="1 2">
    <name type="scientific">Panagrolaimus sp. PS1159</name>
    <dbReference type="NCBI Taxonomy" id="55785"/>
    <lineage>
        <taxon>Eukaryota</taxon>
        <taxon>Metazoa</taxon>
        <taxon>Ecdysozoa</taxon>
        <taxon>Nematoda</taxon>
        <taxon>Chromadorea</taxon>
        <taxon>Rhabditida</taxon>
        <taxon>Tylenchina</taxon>
        <taxon>Panagrolaimomorpha</taxon>
        <taxon>Panagrolaimoidea</taxon>
        <taxon>Panagrolaimidae</taxon>
        <taxon>Panagrolaimus</taxon>
    </lineage>
</organism>
<dbReference type="Proteomes" id="UP000887580">
    <property type="component" value="Unplaced"/>
</dbReference>
<reference evidence="2" key="1">
    <citation type="submission" date="2022-11" db="UniProtKB">
        <authorList>
            <consortium name="WormBaseParasite"/>
        </authorList>
    </citation>
    <scope>IDENTIFICATION</scope>
</reference>
<evidence type="ECO:0000313" key="1">
    <source>
        <dbReference type="Proteomes" id="UP000887580"/>
    </source>
</evidence>
<protein>
    <submittedName>
        <fullName evidence="2">JmjC domain-containing protein</fullName>
    </submittedName>
</protein>
<evidence type="ECO:0000313" key="2">
    <source>
        <dbReference type="WBParaSite" id="PS1159_v2.g4348.t1"/>
    </source>
</evidence>
<dbReference type="WBParaSite" id="PS1159_v2.g4348.t1">
    <property type="protein sequence ID" value="PS1159_v2.g4348.t1"/>
    <property type="gene ID" value="PS1159_v2.g4348"/>
</dbReference>
<sequence length="692" mass="80015">MEEVPAILIKLPEEYNRHFEIDKEHISRVLDIKKVFKYFVEPRKDMPGLYEYRHQELHRKVGEEEILQLLEDGSVEPNVDPTYYFTRDNLQKVEPTEYWSDLNYSYSSYVYNSAASSNMPSGWNIDNLGNQIQDIFQNNDVYGINRSTMNIGNYNTCSSGHRDDFMFCAVSYVLPGSPYSKIWIAVHQKYVPQLVKILQKSSKYSSCRAPILHKDSICDLELIMEEAKIPFYVARCKPGYMAVVLPAAWHQVYNPGPNVADAVNFICHRWEVAAHREYLTCCKYDTKYYKLAMWKPLLKYFMNNESAMGKQWKKKIQQMLENGASQLFEPQSATSILQESQDLFATDEATVEVMDAELEQSHELVVENETSNEVMELKSASLIQPSNETMEHEDTSSFESGQHSTTAAESSRRFTRQMVQQLEDEYWQNPQPARSTAWVEESQQPIFIDLTEDVPLPDDNSAPSTKRRKMSAKSTKKNVHNPPVPSSSDTSTTYSPTSRESSTESPLDAVSRIIQGRKLYDKQKEYKIKYDAKRKGTRTNGLTRSKYQKQYGNRVQYRRTAIKDINKILQDHYDGIVVLSSSDYEKNQTTLAKHNTILRATEHQHKLHKALKKAFGETLIQHKTLQGYVSFEIARDYIDGRDPNSRLLFQTAITDVESSNSTFWEEVTANEAARNRTFMVDKEFRVPAHFYD</sequence>
<name>A0AC35GF22_9BILA</name>
<accession>A0AC35GF22</accession>